<keyword evidence="2" id="KW-1185">Reference proteome</keyword>
<dbReference type="PANTHER" id="PTHR45902">
    <property type="entry name" value="LATROPHILIN RECEPTOR-LIKE PROTEIN A"/>
    <property type="match status" value="1"/>
</dbReference>
<name>A0A9X0DB13_9CNID</name>
<sequence length="182" mass="20698">MEDYRFVSYVSCHGPCQPFKDDQTPLCSEFQSLVQDGVGIGIIVHHQRDKTNHSNLQTNPSSLSDSDKIYGYVMVATSCPSSWSNTKTAHACASTDYLADPLTALPVFDKRTNLTYANIYCAMCHGRTRRLRLWSIRIKKNNCSLQCNNPLDTLWKLSHFKMELRIDASSHHRKLTQSLARI</sequence>
<organism evidence="1 2">
    <name type="scientific">Desmophyllum pertusum</name>
    <dbReference type="NCBI Taxonomy" id="174260"/>
    <lineage>
        <taxon>Eukaryota</taxon>
        <taxon>Metazoa</taxon>
        <taxon>Cnidaria</taxon>
        <taxon>Anthozoa</taxon>
        <taxon>Hexacorallia</taxon>
        <taxon>Scleractinia</taxon>
        <taxon>Caryophylliina</taxon>
        <taxon>Caryophylliidae</taxon>
        <taxon>Desmophyllum</taxon>
    </lineage>
</organism>
<dbReference type="Proteomes" id="UP001163046">
    <property type="component" value="Unassembled WGS sequence"/>
</dbReference>
<accession>A0A9X0DB13</accession>
<protein>
    <submittedName>
        <fullName evidence="1">Uncharacterized protein</fullName>
    </submittedName>
</protein>
<evidence type="ECO:0000313" key="1">
    <source>
        <dbReference type="EMBL" id="KAJ7393942.1"/>
    </source>
</evidence>
<proteinExistence type="predicted"/>
<reference evidence="1" key="1">
    <citation type="submission" date="2023-01" db="EMBL/GenBank/DDBJ databases">
        <title>Genome assembly of the deep-sea coral Lophelia pertusa.</title>
        <authorList>
            <person name="Herrera S."/>
            <person name="Cordes E."/>
        </authorList>
    </citation>
    <scope>NUCLEOTIDE SEQUENCE</scope>
    <source>
        <strain evidence="1">USNM1676648</strain>
        <tissue evidence="1">Polyp</tissue>
    </source>
</reference>
<evidence type="ECO:0000313" key="2">
    <source>
        <dbReference type="Proteomes" id="UP001163046"/>
    </source>
</evidence>
<comment type="caution">
    <text evidence="1">The sequence shown here is derived from an EMBL/GenBank/DDBJ whole genome shotgun (WGS) entry which is preliminary data.</text>
</comment>
<dbReference type="InterPro" id="IPR053231">
    <property type="entry name" value="GPCR_LN-TM7"/>
</dbReference>
<dbReference type="EMBL" id="MU825397">
    <property type="protein sequence ID" value="KAJ7393942.1"/>
    <property type="molecule type" value="Genomic_DNA"/>
</dbReference>
<dbReference type="PANTHER" id="PTHR45902:SF1">
    <property type="entry name" value="LATROPHILIN RECEPTOR-LIKE PROTEIN A"/>
    <property type="match status" value="1"/>
</dbReference>
<gene>
    <name evidence="1" type="ORF">OS493_003611</name>
</gene>
<dbReference type="AlphaFoldDB" id="A0A9X0DB13"/>